<dbReference type="RefSeq" id="WP_125982762.1">
    <property type="nucleotide sequence ID" value="NZ_NGJS01000001.1"/>
</dbReference>
<dbReference type="HAMAP" id="MF_00340">
    <property type="entry name" value="Ribosomal_bL32"/>
    <property type="match status" value="1"/>
</dbReference>
<feature type="compositionally biased region" description="Basic and acidic residues" evidence="6">
    <location>
        <begin position="34"/>
        <end position="54"/>
    </location>
</feature>
<dbReference type="EMBL" id="NGJS01000001">
    <property type="protein sequence ID" value="RSU00436.1"/>
    <property type="molecule type" value="Genomic_DNA"/>
</dbReference>
<dbReference type="GO" id="GO:0015934">
    <property type="term" value="C:large ribosomal subunit"/>
    <property type="evidence" value="ECO:0007669"/>
    <property type="project" value="InterPro"/>
</dbReference>
<keyword evidence="3 5" id="KW-0687">Ribonucleoprotein</keyword>
<dbReference type="InterPro" id="IPR011332">
    <property type="entry name" value="Ribosomal_zn-bd"/>
</dbReference>
<feature type="compositionally biased region" description="Basic residues" evidence="6">
    <location>
        <begin position="7"/>
        <end position="18"/>
    </location>
</feature>
<evidence type="ECO:0000313" key="7">
    <source>
        <dbReference type="EMBL" id="RSU00436.1"/>
    </source>
</evidence>
<evidence type="ECO:0000256" key="2">
    <source>
        <dbReference type="ARBA" id="ARBA00022980"/>
    </source>
</evidence>
<dbReference type="NCBIfam" id="TIGR01031">
    <property type="entry name" value="rpmF_bact"/>
    <property type="match status" value="1"/>
</dbReference>
<dbReference type="SUPFAM" id="SSF57829">
    <property type="entry name" value="Zn-binding ribosomal proteins"/>
    <property type="match status" value="1"/>
</dbReference>
<dbReference type="GO" id="GO:0003735">
    <property type="term" value="F:structural constituent of ribosome"/>
    <property type="evidence" value="ECO:0007669"/>
    <property type="project" value="InterPro"/>
</dbReference>
<dbReference type="OrthoDB" id="9812874at2"/>
<gene>
    <name evidence="5" type="primary">rpmF</name>
    <name evidence="7" type="ORF">CBF37_00020</name>
</gene>
<evidence type="ECO:0000256" key="6">
    <source>
        <dbReference type="SAM" id="MobiDB-lite"/>
    </source>
</evidence>
<evidence type="ECO:0000313" key="8">
    <source>
        <dbReference type="Proteomes" id="UP000287857"/>
    </source>
</evidence>
<proteinExistence type="inferred from homology"/>
<comment type="caution">
    <text evidence="7">The sequence shown here is derived from an EMBL/GenBank/DDBJ whole genome shotgun (WGS) entry which is preliminary data.</text>
</comment>
<reference evidence="7 8" key="1">
    <citation type="submission" date="2017-05" db="EMBL/GenBank/DDBJ databases">
        <title>Vagococcus spp. assemblies.</title>
        <authorList>
            <person name="Gulvik C.A."/>
        </authorList>
    </citation>
    <scope>NUCLEOTIDE SEQUENCE [LARGE SCALE GENOMIC DNA]</scope>
    <source>
        <strain evidence="7 8">SS1995</strain>
    </source>
</reference>
<name>A0A430A1V6_9ENTE</name>
<dbReference type="Pfam" id="PF01783">
    <property type="entry name" value="Ribosomal_L32p"/>
    <property type="match status" value="1"/>
</dbReference>
<evidence type="ECO:0000256" key="3">
    <source>
        <dbReference type="ARBA" id="ARBA00023274"/>
    </source>
</evidence>
<dbReference type="GO" id="GO:0006412">
    <property type="term" value="P:translation"/>
    <property type="evidence" value="ECO:0007669"/>
    <property type="project" value="UniProtKB-UniRule"/>
</dbReference>
<sequence>MAVPARRSSKTKRLKRQSGKGLTAPKLSFSNKFNEYHRSHHMTEQEYLERKGKK</sequence>
<comment type="similarity">
    <text evidence="1 5">Belongs to the bacterial ribosomal protein bL32 family.</text>
</comment>
<evidence type="ECO:0000256" key="1">
    <source>
        <dbReference type="ARBA" id="ARBA00008560"/>
    </source>
</evidence>
<keyword evidence="8" id="KW-1185">Reference proteome</keyword>
<accession>A0A430A1V6</accession>
<dbReference type="Proteomes" id="UP000287857">
    <property type="component" value="Unassembled WGS sequence"/>
</dbReference>
<organism evidence="7 8">
    <name type="scientific">Vagococcus vulneris</name>
    <dbReference type="NCBI Taxonomy" id="1977869"/>
    <lineage>
        <taxon>Bacteria</taxon>
        <taxon>Bacillati</taxon>
        <taxon>Bacillota</taxon>
        <taxon>Bacilli</taxon>
        <taxon>Lactobacillales</taxon>
        <taxon>Enterococcaceae</taxon>
        <taxon>Vagococcus</taxon>
    </lineage>
</organism>
<feature type="region of interest" description="Disordered" evidence="6">
    <location>
        <begin position="1"/>
        <end position="54"/>
    </location>
</feature>
<keyword evidence="2 5" id="KW-0689">Ribosomal protein</keyword>
<dbReference type="AlphaFoldDB" id="A0A430A1V6"/>
<evidence type="ECO:0000256" key="5">
    <source>
        <dbReference type="HAMAP-Rule" id="MF_00340"/>
    </source>
</evidence>
<dbReference type="InterPro" id="IPR002677">
    <property type="entry name" value="Ribosomal_bL32"/>
</dbReference>
<evidence type="ECO:0000256" key="4">
    <source>
        <dbReference type="ARBA" id="ARBA00035178"/>
    </source>
</evidence>
<protein>
    <recommendedName>
        <fullName evidence="4 5">Large ribosomal subunit protein bL32</fullName>
    </recommendedName>
</protein>